<dbReference type="CDD" id="cd18548">
    <property type="entry name" value="ABC_6TM_Tm287_like"/>
    <property type="match status" value="1"/>
</dbReference>
<dbReference type="InterPro" id="IPR039421">
    <property type="entry name" value="Type_1_exporter"/>
</dbReference>
<feature type="transmembrane region" description="Helical" evidence="9">
    <location>
        <begin position="20"/>
        <end position="40"/>
    </location>
</feature>
<evidence type="ECO:0000256" key="4">
    <source>
        <dbReference type="ARBA" id="ARBA00022692"/>
    </source>
</evidence>
<evidence type="ECO:0000259" key="11">
    <source>
        <dbReference type="PROSITE" id="PS50929"/>
    </source>
</evidence>
<feature type="transmembrane region" description="Helical" evidence="9">
    <location>
        <begin position="157"/>
        <end position="181"/>
    </location>
</feature>
<dbReference type="RefSeq" id="WP_157350584.1">
    <property type="nucleotide sequence ID" value="NZ_WGGT01000011.1"/>
</dbReference>
<evidence type="ECO:0000256" key="9">
    <source>
        <dbReference type="SAM" id="Phobius"/>
    </source>
</evidence>
<dbReference type="InterPro" id="IPR027417">
    <property type="entry name" value="P-loop_NTPase"/>
</dbReference>
<dbReference type="FunFam" id="3.40.50.300:FF:000221">
    <property type="entry name" value="Multidrug ABC transporter ATP-binding protein"/>
    <property type="match status" value="1"/>
</dbReference>
<name>A0A6L6XHU5_9FIRM</name>
<comment type="caution">
    <text evidence="12">The sequence shown here is derived from an EMBL/GenBank/DDBJ whole genome shotgun (WGS) entry which is preliminary data.</text>
</comment>
<feature type="domain" description="ABC transmembrane type-1" evidence="11">
    <location>
        <begin position="16"/>
        <end position="298"/>
    </location>
</feature>
<dbReference type="PROSITE" id="PS50929">
    <property type="entry name" value="ABC_TM1F"/>
    <property type="match status" value="1"/>
</dbReference>
<keyword evidence="6 12" id="KW-0067">ATP-binding</keyword>
<dbReference type="Proteomes" id="UP000479531">
    <property type="component" value="Unassembled WGS sequence"/>
</dbReference>
<protein>
    <submittedName>
        <fullName evidence="12">ATP-binding cassette domain-containing protein</fullName>
    </submittedName>
</protein>
<dbReference type="InterPro" id="IPR017871">
    <property type="entry name" value="ABC_transporter-like_CS"/>
</dbReference>
<evidence type="ECO:0000256" key="2">
    <source>
        <dbReference type="ARBA" id="ARBA00022448"/>
    </source>
</evidence>
<reference evidence="12 13" key="1">
    <citation type="submission" date="2019-10" db="EMBL/GenBank/DDBJ databases">
        <title>Roseburia spp. ameliorate alcoholic fatty liver via restoration of gut barrier function.</title>
        <authorList>
            <person name="Seo B."/>
            <person name="Ko G."/>
        </authorList>
    </citation>
    <scope>NUCLEOTIDE SEQUENCE [LARGE SCALE GENOMIC DNA]</scope>
    <source>
        <strain evidence="12 13">SNUG30017</strain>
    </source>
</reference>
<proteinExistence type="predicted"/>
<dbReference type="Gene3D" id="1.20.1560.10">
    <property type="entry name" value="ABC transporter type 1, transmembrane domain"/>
    <property type="match status" value="1"/>
</dbReference>
<keyword evidence="7 9" id="KW-1133">Transmembrane helix</keyword>
<comment type="subcellular location">
    <subcellularLocation>
        <location evidence="1">Cell membrane</location>
        <topology evidence="1">Multi-pass membrane protein</topology>
    </subcellularLocation>
</comment>
<dbReference type="InterPro" id="IPR011527">
    <property type="entry name" value="ABC1_TM_dom"/>
</dbReference>
<feature type="transmembrane region" description="Helical" evidence="9">
    <location>
        <begin position="52"/>
        <end position="77"/>
    </location>
</feature>
<dbReference type="PROSITE" id="PS50893">
    <property type="entry name" value="ABC_TRANSPORTER_2"/>
    <property type="match status" value="1"/>
</dbReference>
<dbReference type="PROSITE" id="PS00211">
    <property type="entry name" value="ABC_TRANSPORTER_1"/>
    <property type="match status" value="1"/>
</dbReference>
<dbReference type="GO" id="GO:0016887">
    <property type="term" value="F:ATP hydrolysis activity"/>
    <property type="evidence" value="ECO:0007669"/>
    <property type="project" value="InterPro"/>
</dbReference>
<keyword evidence="2" id="KW-0813">Transport</keyword>
<keyword evidence="8 9" id="KW-0472">Membrane</keyword>
<dbReference type="GO" id="GO:0015421">
    <property type="term" value="F:ABC-type oligopeptide transporter activity"/>
    <property type="evidence" value="ECO:0007669"/>
    <property type="project" value="TreeGrafter"/>
</dbReference>
<keyword evidence="3" id="KW-1003">Cell membrane</keyword>
<keyword evidence="4 9" id="KW-0812">Transmembrane</keyword>
<gene>
    <name evidence="12" type="ORF">GCK47_10050</name>
</gene>
<dbReference type="PANTHER" id="PTHR43394">
    <property type="entry name" value="ATP-DEPENDENT PERMEASE MDL1, MITOCHONDRIAL"/>
    <property type="match status" value="1"/>
</dbReference>
<evidence type="ECO:0000259" key="10">
    <source>
        <dbReference type="PROSITE" id="PS50893"/>
    </source>
</evidence>
<evidence type="ECO:0000313" key="12">
    <source>
        <dbReference type="EMBL" id="MVQ46036.1"/>
    </source>
</evidence>
<dbReference type="InterPro" id="IPR036640">
    <property type="entry name" value="ABC1_TM_sf"/>
</dbReference>
<evidence type="ECO:0000256" key="5">
    <source>
        <dbReference type="ARBA" id="ARBA00022741"/>
    </source>
</evidence>
<feature type="domain" description="ABC transporter" evidence="10">
    <location>
        <begin position="342"/>
        <end position="577"/>
    </location>
</feature>
<dbReference type="SUPFAM" id="SSF52540">
    <property type="entry name" value="P-loop containing nucleoside triphosphate hydrolases"/>
    <property type="match status" value="1"/>
</dbReference>
<dbReference type="GO" id="GO:0005886">
    <property type="term" value="C:plasma membrane"/>
    <property type="evidence" value="ECO:0007669"/>
    <property type="project" value="UniProtKB-SubCell"/>
</dbReference>
<keyword evidence="5" id="KW-0547">Nucleotide-binding</keyword>
<dbReference type="GO" id="GO:0005524">
    <property type="term" value="F:ATP binding"/>
    <property type="evidence" value="ECO:0007669"/>
    <property type="project" value="UniProtKB-KW"/>
</dbReference>
<evidence type="ECO:0000256" key="7">
    <source>
        <dbReference type="ARBA" id="ARBA00022989"/>
    </source>
</evidence>
<organism evidence="12 13">
    <name type="scientific">Roseburia intestinalis</name>
    <dbReference type="NCBI Taxonomy" id="166486"/>
    <lineage>
        <taxon>Bacteria</taxon>
        <taxon>Bacillati</taxon>
        <taxon>Bacillota</taxon>
        <taxon>Clostridia</taxon>
        <taxon>Lachnospirales</taxon>
        <taxon>Lachnospiraceae</taxon>
        <taxon>Roseburia</taxon>
    </lineage>
</organism>
<dbReference type="AlphaFoldDB" id="A0A6L6XHU5"/>
<evidence type="ECO:0000256" key="8">
    <source>
        <dbReference type="ARBA" id="ARBA00023136"/>
    </source>
</evidence>
<dbReference type="InterPro" id="IPR003439">
    <property type="entry name" value="ABC_transporter-like_ATP-bd"/>
</dbReference>
<sequence>MKKLLVYLKDYKKESVLGPLFKLLEATFELIVPLVMAAIIDTGVATGDKSYIMKMCMVLVLLAVIGLTCSITAQYFAAKAAVGFATKLRHALFAHIERLSFTEMDTVGTATLITRMTSDVNQVQNGVNLVLRLFLRSPFIVFGAMVMAFTIDVKAALVFVVTIPLLSIIVFGIMLISIPLYKKVQSALDKVLGITRENLTGSRVIRAFNKEDDEKVHFNENNDLLTRAQIYVGKISALMNPLTYVIINGAIVVLVWTGAVRVDNGYITQGEVVALINYMSQILVELVKLANLIININKSIACGNRIQSIFEMQPSITDGSGQKVDKVQTDTVDRSEEAEYAVEFSHVGLTYAGAGDESLTDIDFKVKKGETIGIIGGTGSGKSSVVNLIPRFYDVTSGFIKVDGKDVKDYPLEELRGKIGTVLQKAVLFHGTIRENLKWGNPDATEEDLNRAITVAQAKEFVDNKEGGLDFEIEQGGKNLSGGQRQRLTIARAVVKKPEILILDDSASALDFATDAALRKAIREMEGETTVFIVSQRAASIQHADRIVVLDDGKIVGLGTSEELLESCEVYQEIYNSQFKKQEGGKTA</sequence>
<evidence type="ECO:0000256" key="6">
    <source>
        <dbReference type="ARBA" id="ARBA00022840"/>
    </source>
</evidence>
<dbReference type="SUPFAM" id="SSF90123">
    <property type="entry name" value="ABC transporter transmembrane region"/>
    <property type="match status" value="1"/>
</dbReference>
<dbReference type="Pfam" id="PF00005">
    <property type="entry name" value="ABC_tran"/>
    <property type="match status" value="1"/>
</dbReference>
<feature type="transmembrane region" description="Helical" evidence="9">
    <location>
        <begin position="133"/>
        <end position="151"/>
    </location>
</feature>
<dbReference type="Pfam" id="PF00664">
    <property type="entry name" value="ABC_membrane"/>
    <property type="match status" value="1"/>
</dbReference>
<feature type="transmembrane region" description="Helical" evidence="9">
    <location>
        <begin position="237"/>
        <end position="259"/>
    </location>
</feature>
<dbReference type="SMART" id="SM00382">
    <property type="entry name" value="AAA"/>
    <property type="match status" value="1"/>
</dbReference>
<evidence type="ECO:0000256" key="1">
    <source>
        <dbReference type="ARBA" id="ARBA00004651"/>
    </source>
</evidence>
<evidence type="ECO:0000313" key="13">
    <source>
        <dbReference type="Proteomes" id="UP000479531"/>
    </source>
</evidence>
<dbReference type="PANTHER" id="PTHR43394:SF1">
    <property type="entry name" value="ATP-BINDING CASSETTE SUB-FAMILY B MEMBER 10, MITOCHONDRIAL"/>
    <property type="match status" value="1"/>
</dbReference>
<dbReference type="Gene3D" id="3.40.50.300">
    <property type="entry name" value="P-loop containing nucleotide triphosphate hydrolases"/>
    <property type="match status" value="1"/>
</dbReference>
<dbReference type="EMBL" id="WGGT01000011">
    <property type="protein sequence ID" value="MVQ46036.1"/>
    <property type="molecule type" value="Genomic_DNA"/>
</dbReference>
<accession>A0A6L6XHU5</accession>
<dbReference type="InterPro" id="IPR003593">
    <property type="entry name" value="AAA+_ATPase"/>
</dbReference>
<evidence type="ECO:0000256" key="3">
    <source>
        <dbReference type="ARBA" id="ARBA00022475"/>
    </source>
</evidence>